<dbReference type="RefSeq" id="WP_067638539.1">
    <property type="nucleotide sequence ID" value="NZ_JAAXPI010000005.1"/>
</dbReference>
<name>A0A846YUE6_9ACTN</name>
<evidence type="ECO:0000313" key="1">
    <source>
        <dbReference type="EMBL" id="NKZ03347.1"/>
    </source>
</evidence>
<keyword evidence="2" id="KW-1185">Reference proteome</keyword>
<organism evidence="1 2">
    <name type="scientific">Actinomadura latina</name>
    <dbReference type="NCBI Taxonomy" id="163603"/>
    <lineage>
        <taxon>Bacteria</taxon>
        <taxon>Bacillati</taxon>
        <taxon>Actinomycetota</taxon>
        <taxon>Actinomycetes</taxon>
        <taxon>Streptosporangiales</taxon>
        <taxon>Thermomonosporaceae</taxon>
        <taxon>Actinomadura</taxon>
    </lineage>
</organism>
<sequence length="87" mass="9110">MFDIVGSVPLSPVPSRLSVLASLTGLAPTPLPRSAHDGTHRGTTQNPPLIGGVLGAGLYKVLIGRFLPAAEELPREIAEPEPQYETA</sequence>
<dbReference type="EMBL" id="JAAXPI010000005">
    <property type="protein sequence ID" value="NKZ03347.1"/>
    <property type="molecule type" value="Genomic_DNA"/>
</dbReference>
<dbReference type="Proteomes" id="UP000579250">
    <property type="component" value="Unassembled WGS sequence"/>
</dbReference>
<protein>
    <submittedName>
        <fullName evidence="1">Uncharacterized protein</fullName>
    </submittedName>
</protein>
<proteinExistence type="predicted"/>
<gene>
    <name evidence="1" type="ORF">HGB48_06230</name>
</gene>
<accession>A0A846YUE6</accession>
<reference evidence="1 2" key="1">
    <citation type="submission" date="2020-04" db="EMBL/GenBank/DDBJ databases">
        <title>MicrobeNet Type strains.</title>
        <authorList>
            <person name="Nicholson A.C."/>
        </authorList>
    </citation>
    <scope>NUCLEOTIDE SEQUENCE [LARGE SCALE GENOMIC DNA]</scope>
    <source>
        <strain evidence="1 2">ATCC BAA-277</strain>
    </source>
</reference>
<comment type="caution">
    <text evidence="1">The sequence shown here is derived from an EMBL/GenBank/DDBJ whole genome shotgun (WGS) entry which is preliminary data.</text>
</comment>
<dbReference type="AlphaFoldDB" id="A0A846YUE6"/>
<evidence type="ECO:0000313" key="2">
    <source>
        <dbReference type="Proteomes" id="UP000579250"/>
    </source>
</evidence>